<dbReference type="SUPFAM" id="SSF109604">
    <property type="entry name" value="HD-domain/PDEase-like"/>
    <property type="match status" value="1"/>
</dbReference>
<evidence type="ECO:0000313" key="9">
    <source>
        <dbReference type="EMBL" id="OGD65244.1"/>
    </source>
</evidence>
<evidence type="ECO:0000256" key="4">
    <source>
        <dbReference type="ARBA" id="ARBA00022884"/>
    </source>
</evidence>
<evidence type="ECO:0000313" key="10">
    <source>
        <dbReference type="Proteomes" id="UP000178583"/>
    </source>
</evidence>
<dbReference type="EMBL" id="MEZY01000014">
    <property type="protein sequence ID" value="OGD65244.1"/>
    <property type="molecule type" value="Genomic_DNA"/>
</dbReference>
<dbReference type="InterPro" id="IPR003607">
    <property type="entry name" value="HD/PDEase_dom"/>
</dbReference>
<dbReference type="CDD" id="cd00077">
    <property type="entry name" value="HDc"/>
    <property type="match status" value="1"/>
</dbReference>
<dbReference type="STRING" id="1797472.A2215_00960"/>
<dbReference type="GO" id="GO:0006402">
    <property type="term" value="P:mRNA catabolic process"/>
    <property type="evidence" value="ECO:0007669"/>
    <property type="project" value="UniProtKB-UniRule"/>
</dbReference>
<evidence type="ECO:0000259" key="8">
    <source>
        <dbReference type="PROSITE" id="PS51831"/>
    </source>
</evidence>
<dbReference type="Gene3D" id="1.10.3210.10">
    <property type="entry name" value="Hypothetical protein af1432"/>
    <property type="match status" value="1"/>
</dbReference>
<keyword evidence="1 5" id="KW-0540">Nuclease</keyword>
<feature type="domain" description="HD" evidence="8">
    <location>
        <begin position="323"/>
        <end position="416"/>
    </location>
</feature>
<dbReference type="GO" id="GO:0005886">
    <property type="term" value="C:plasma membrane"/>
    <property type="evidence" value="ECO:0007669"/>
    <property type="project" value="UniProtKB-UniRule"/>
</dbReference>
<name>A0A1F5EDF7_9BACT</name>
<sequence length="507" mass="56371">MIVTILIAIAALICGGVLGFIAWQITVGKRMASAKGKAEKIVEDAKVEEKEILLKAKDEAFKFKTDAEAEVRSKSVNLDDAQRELRKREMSLESRFDNLERSRKEVETSKEEITNIKSSLQQLRQKQEESLAKIAKMTKDEAKDILLKVVEKEGKEELIKKMKEVDLYVKDNVDEKAREIIVTAMQRISAETAAETTVSTVPLPTDEMKGRIIGREGRNIQAFEKVTGVDLVIDDTPEAVVISSFDPIRRQVAKVTLGMLVADGRIHPTRIEEAYEKAKKIVADDIKKSGEEAVVEVGVTGLPPEVIRILGRLKFRTSYGQNQLQHAIEVARLSAVLAEEIGADATLSKKAGLLHDLGKAVDHEVPGSHAVISADIMRKYKLPENVIHAVEAHHEDVEIKTAEAAIVQIADAISSARPGARRESLQSYIKRLEELEKVANAFEGVEKAFAIQAGREVRVIVRPEDIDDLSAEKLSKEIARKIEEEVQYPGQVKVQVIREVRAVEYAK</sequence>
<accession>A0A1F5EDF7</accession>
<gene>
    <name evidence="5" type="primary">rny</name>
    <name evidence="9" type="ORF">A2215_00960</name>
</gene>
<evidence type="ECO:0000256" key="2">
    <source>
        <dbReference type="ARBA" id="ARBA00022759"/>
    </source>
</evidence>
<dbReference type="Pfam" id="PF01966">
    <property type="entry name" value="HD"/>
    <property type="match status" value="1"/>
</dbReference>
<dbReference type="InterPro" id="IPR004087">
    <property type="entry name" value="KH_dom"/>
</dbReference>
<dbReference type="SMART" id="SM00322">
    <property type="entry name" value="KH"/>
    <property type="match status" value="1"/>
</dbReference>
<comment type="similarity">
    <text evidence="5">Belongs to the RNase Y family.</text>
</comment>
<dbReference type="PANTHER" id="PTHR12826">
    <property type="entry name" value="RIBONUCLEASE Y"/>
    <property type="match status" value="1"/>
</dbReference>
<protein>
    <recommendedName>
        <fullName evidence="5 6">Ribonuclease Y</fullName>
        <shortName evidence="5">RNase Y</shortName>
        <ecNumber evidence="5 6">3.1.-.-</ecNumber>
    </recommendedName>
</protein>
<dbReference type="InterPro" id="IPR006675">
    <property type="entry name" value="HDIG_dom"/>
</dbReference>
<evidence type="ECO:0000256" key="1">
    <source>
        <dbReference type="ARBA" id="ARBA00022722"/>
    </source>
</evidence>
<dbReference type="Pfam" id="PF12072">
    <property type="entry name" value="RNase_Y_N"/>
    <property type="match status" value="1"/>
</dbReference>
<dbReference type="Proteomes" id="UP000178583">
    <property type="component" value="Unassembled WGS sequence"/>
</dbReference>
<dbReference type="CDD" id="cd22431">
    <property type="entry name" value="KH-I_RNaseY"/>
    <property type="match status" value="1"/>
</dbReference>
<dbReference type="InterPro" id="IPR017705">
    <property type="entry name" value="Ribonuclease_Y"/>
</dbReference>
<comment type="function">
    <text evidence="5">Endoribonuclease that initiates mRNA decay.</text>
</comment>
<keyword evidence="4 5" id="KW-0694">RNA-binding</keyword>
<proteinExistence type="inferred from homology"/>
<evidence type="ECO:0000256" key="7">
    <source>
        <dbReference type="SAM" id="Coils"/>
    </source>
</evidence>
<dbReference type="InterPro" id="IPR022711">
    <property type="entry name" value="RNase_Y_N"/>
</dbReference>
<evidence type="ECO:0000256" key="5">
    <source>
        <dbReference type="HAMAP-Rule" id="MF_00335"/>
    </source>
</evidence>
<organism evidence="9 10">
    <name type="scientific">Candidatus Berkelbacteria bacterium RIFOXYA2_FULL_43_10</name>
    <dbReference type="NCBI Taxonomy" id="1797472"/>
    <lineage>
        <taxon>Bacteria</taxon>
        <taxon>Candidatus Berkelbacteria</taxon>
    </lineage>
</organism>
<dbReference type="AlphaFoldDB" id="A0A1F5EDF7"/>
<dbReference type="PROSITE" id="PS50084">
    <property type="entry name" value="KH_TYPE_1"/>
    <property type="match status" value="1"/>
</dbReference>
<dbReference type="NCBIfam" id="TIGR03319">
    <property type="entry name" value="RNase_Y"/>
    <property type="match status" value="1"/>
</dbReference>
<dbReference type="PANTHER" id="PTHR12826:SF15">
    <property type="entry name" value="RIBONUCLEASE Y"/>
    <property type="match status" value="1"/>
</dbReference>
<dbReference type="HAMAP" id="MF_00335">
    <property type="entry name" value="RNase_Y"/>
    <property type="match status" value="1"/>
</dbReference>
<evidence type="ECO:0000256" key="6">
    <source>
        <dbReference type="NCBIfam" id="TIGR03319"/>
    </source>
</evidence>
<reference evidence="9 10" key="1">
    <citation type="journal article" date="2016" name="Nat. Commun.">
        <title>Thousands of microbial genomes shed light on interconnected biogeochemical processes in an aquifer system.</title>
        <authorList>
            <person name="Anantharaman K."/>
            <person name="Brown C.T."/>
            <person name="Hug L.A."/>
            <person name="Sharon I."/>
            <person name="Castelle C.J."/>
            <person name="Probst A.J."/>
            <person name="Thomas B.C."/>
            <person name="Singh A."/>
            <person name="Wilkins M.J."/>
            <person name="Karaoz U."/>
            <person name="Brodie E.L."/>
            <person name="Williams K.H."/>
            <person name="Hubbard S.S."/>
            <person name="Banfield J.F."/>
        </authorList>
    </citation>
    <scope>NUCLEOTIDE SEQUENCE [LARGE SCALE GENOMIC DNA]</scope>
</reference>
<dbReference type="Pfam" id="PF00013">
    <property type="entry name" value="KH_1"/>
    <property type="match status" value="1"/>
</dbReference>
<evidence type="ECO:0000256" key="3">
    <source>
        <dbReference type="ARBA" id="ARBA00022801"/>
    </source>
</evidence>
<dbReference type="GO" id="GO:0003723">
    <property type="term" value="F:RNA binding"/>
    <property type="evidence" value="ECO:0007669"/>
    <property type="project" value="UniProtKB-UniRule"/>
</dbReference>
<dbReference type="SMART" id="SM00471">
    <property type="entry name" value="HDc"/>
    <property type="match status" value="1"/>
</dbReference>
<feature type="coiled-coil region" evidence="7">
    <location>
        <begin position="64"/>
        <end position="140"/>
    </location>
</feature>
<dbReference type="GO" id="GO:0016787">
    <property type="term" value="F:hydrolase activity"/>
    <property type="evidence" value="ECO:0007669"/>
    <property type="project" value="UniProtKB-KW"/>
</dbReference>
<comment type="caution">
    <text evidence="9">The sequence shown here is derived from an EMBL/GenBank/DDBJ whole genome shotgun (WGS) entry which is preliminary data.</text>
</comment>
<keyword evidence="2 5" id="KW-0255">Endonuclease</keyword>
<dbReference type="SUPFAM" id="SSF54791">
    <property type="entry name" value="Eukaryotic type KH-domain (KH-domain type I)"/>
    <property type="match status" value="1"/>
</dbReference>
<dbReference type="EC" id="3.1.-.-" evidence="5 6"/>
<keyword evidence="7" id="KW-0175">Coiled coil</keyword>
<dbReference type="NCBIfam" id="TIGR00277">
    <property type="entry name" value="HDIG"/>
    <property type="match status" value="1"/>
</dbReference>
<dbReference type="GO" id="GO:0004521">
    <property type="term" value="F:RNA endonuclease activity"/>
    <property type="evidence" value="ECO:0007669"/>
    <property type="project" value="UniProtKB-UniRule"/>
</dbReference>
<dbReference type="PROSITE" id="PS51831">
    <property type="entry name" value="HD"/>
    <property type="match status" value="1"/>
</dbReference>
<dbReference type="InterPro" id="IPR004088">
    <property type="entry name" value="KH_dom_type_1"/>
</dbReference>
<keyword evidence="3 5" id="KW-0378">Hydrolase</keyword>
<dbReference type="InterPro" id="IPR006674">
    <property type="entry name" value="HD_domain"/>
</dbReference>
<dbReference type="InterPro" id="IPR036612">
    <property type="entry name" value="KH_dom_type_1_sf"/>
</dbReference>